<dbReference type="Gene3D" id="3.30.230.10">
    <property type="match status" value="1"/>
</dbReference>
<dbReference type="Pfam" id="PF00288">
    <property type="entry name" value="GHMP_kinases_N"/>
    <property type="match status" value="1"/>
</dbReference>
<dbReference type="PIRSF" id="PIRSF016896">
    <property type="entry name" value="GHMP_arc_MJ0969"/>
    <property type="match status" value="1"/>
</dbReference>
<name>F3KLQ9_9ARCH</name>
<dbReference type="HAMAP" id="MF_02223">
    <property type="entry name" value="Pantoate_kinase"/>
    <property type="match status" value="1"/>
</dbReference>
<keyword evidence="5" id="KW-0173">Coenzyme A biosynthesis</keyword>
<comment type="catalytic activity">
    <reaction evidence="5">
        <text>(R)-pantoate + ATP = (R)-4-phosphopantoate + ADP + H(+)</text>
        <dbReference type="Rhea" id="RHEA:28246"/>
        <dbReference type="ChEBI" id="CHEBI:15378"/>
        <dbReference type="ChEBI" id="CHEBI:15980"/>
        <dbReference type="ChEBI" id="CHEBI:30616"/>
        <dbReference type="ChEBI" id="CHEBI:61294"/>
        <dbReference type="ChEBI" id="CHEBI:456216"/>
        <dbReference type="EC" id="2.7.1.169"/>
    </reaction>
</comment>
<gene>
    <name evidence="7" type="ORF">Nlim_1442</name>
</gene>
<dbReference type="Proteomes" id="UP000004348">
    <property type="component" value="Chromosome"/>
</dbReference>
<protein>
    <recommendedName>
        <fullName evidence="5">Pantoate kinase</fullName>
        <shortName evidence="5">PoK</shortName>
        <ecNumber evidence="5">2.7.1.169</ecNumber>
    </recommendedName>
</protein>
<keyword evidence="2 5" id="KW-0547">Nucleotide-binding</keyword>
<dbReference type="PROSITE" id="PS00627">
    <property type="entry name" value="GHMP_KINASES_ATP"/>
    <property type="match status" value="1"/>
</dbReference>
<evidence type="ECO:0000256" key="5">
    <source>
        <dbReference type="HAMAP-Rule" id="MF_02223"/>
    </source>
</evidence>
<dbReference type="GO" id="GO:0016301">
    <property type="term" value="F:kinase activity"/>
    <property type="evidence" value="ECO:0007669"/>
    <property type="project" value="UniProtKB-UniRule"/>
</dbReference>
<dbReference type="PANTHER" id="PTHR42282:SF1">
    <property type="entry name" value="PANTOATE KINASE"/>
    <property type="match status" value="1"/>
</dbReference>
<dbReference type="InterPro" id="IPR006204">
    <property type="entry name" value="GHMP_kinase_N_dom"/>
</dbReference>
<comment type="pathway">
    <text evidence="5">Cofactor biosynthesis; coenzyme A biosynthesis.</text>
</comment>
<dbReference type="HOGENOM" id="CLU_081191_1_0_2"/>
<dbReference type="UniPathway" id="UPA00241"/>
<dbReference type="AlphaFoldDB" id="F3KLQ9"/>
<evidence type="ECO:0000259" key="6">
    <source>
        <dbReference type="Pfam" id="PF00288"/>
    </source>
</evidence>
<feature type="domain" description="GHMP kinase N-terminal" evidence="6">
    <location>
        <begin position="85"/>
        <end position="158"/>
    </location>
</feature>
<dbReference type="PANTHER" id="PTHR42282">
    <property type="entry name" value="PANTOATE KINASE-RELATED"/>
    <property type="match status" value="1"/>
</dbReference>
<organism evidence="7">
    <name type="scientific">Candidatus Nitrosarchaeum limnium SFB1</name>
    <dbReference type="NCBI Taxonomy" id="886738"/>
    <lineage>
        <taxon>Archaea</taxon>
        <taxon>Nitrososphaerota</taxon>
        <taxon>Nitrososphaeria</taxon>
        <taxon>Nitrosopumilales</taxon>
        <taxon>Nitrosopumilaceae</taxon>
        <taxon>Nitrosarchaeum</taxon>
    </lineage>
</organism>
<dbReference type="InterPro" id="IPR012043">
    <property type="entry name" value="PoK"/>
</dbReference>
<keyword evidence="3 5" id="KW-0418">Kinase</keyword>
<comment type="caution">
    <text evidence="7">The sequence shown here is derived from an EMBL/GenBank/DDBJ whole genome shotgun (WGS) entry which is preliminary data.</text>
</comment>
<dbReference type="InterPro" id="IPR006203">
    <property type="entry name" value="GHMP_knse_ATP-bd_CS"/>
</dbReference>
<keyword evidence="4 5" id="KW-0067">ATP-binding</keyword>
<evidence type="ECO:0000313" key="7">
    <source>
        <dbReference type="EMBL" id="EGG41643.1"/>
    </source>
</evidence>
<proteinExistence type="inferred from homology"/>
<dbReference type="STRING" id="886738.Nlim_1442"/>
<sequence length="304" mass="33751">MEATAFCPAHITGFFKAYLENNNQKKSEELGSMGAGFSIKEGVTTHVNIFPKDNQSSNFKITTTGYQSDKTDVSEYVLNEFLKLGNFENLFFDIQHEITIPVGYGLGSSSAVALSLSYALDHVLKTKLDQTIIGKIAHNAEINCKTGLGDVLASYHGGFEIRVKPGAPGIGQVEKINTEDISIIMICFSPISTNKFIKERLFQINGLGGKMVDRLLESKNYEHFQDMSLEFAKYVQVMTLRMEKLIKELSSNGIKCGVALFGETVFTMIPIDKEKQVLKILEKYSDGIIIKSKLDNHGARLLNN</sequence>
<comment type="function">
    <text evidence="5">Phosphorylates (R)-pantoate to form (R)-4-phosphopantoate in the CoA biosynthesis pathway.</text>
</comment>
<dbReference type="GO" id="GO:0015937">
    <property type="term" value="P:coenzyme A biosynthetic process"/>
    <property type="evidence" value="ECO:0007669"/>
    <property type="project" value="UniProtKB-UniRule"/>
</dbReference>
<dbReference type="InterPro" id="IPR020568">
    <property type="entry name" value="Ribosomal_Su5_D2-typ_SF"/>
</dbReference>
<dbReference type="EC" id="2.7.1.169" evidence="5"/>
<evidence type="ECO:0000256" key="3">
    <source>
        <dbReference type="ARBA" id="ARBA00022777"/>
    </source>
</evidence>
<evidence type="ECO:0000256" key="4">
    <source>
        <dbReference type="ARBA" id="ARBA00022840"/>
    </source>
</evidence>
<evidence type="ECO:0000256" key="1">
    <source>
        <dbReference type="ARBA" id="ARBA00022679"/>
    </source>
</evidence>
<dbReference type="PATRIC" id="fig|886738.10.peg.1576"/>
<accession>F3KLQ9</accession>
<reference evidence="7" key="1">
    <citation type="journal article" date="2011" name="PLoS ONE">
        <title>Genome of a low-salinity ammonia-oxidizing archaeon determined by single-cell and metagenomic analysis.</title>
        <authorList>
            <person name="Blainey P.C."/>
            <person name="Mosier A.C."/>
            <person name="Potanina A."/>
            <person name="Francis C.A."/>
            <person name="Quake S.R."/>
        </authorList>
    </citation>
    <scope>NUCLEOTIDE SEQUENCE [LARGE SCALE GENOMIC DNA]</scope>
    <source>
        <strain evidence="7">SFB1</strain>
    </source>
</reference>
<dbReference type="InterPro" id="IPR014721">
    <property type="entry name" value="Ribsml_uS5_D2-typ_fold_subgr"/>
</dbReference>
<keyword evidence="1 5" id="KW-0808">Transferase</keyword>
<dbReference type="EMBL" id="AEGP01000050">
    <property type="protein sequence ID" value="EGG41643.1"/>
    <property type="molecule type" value="Genomic_DNA"/>
</dbReference>
<dbReference type="GO" id="GO:0005524">
    <property type="term" value="F:ATP binding"/>
    <property type="evidence" value="ECO:0007669"/>
    <property type="project" value="UniProtKB-KW"/>
</dbReference>
<evidence type="ECO:0000256" key="2">
    <source>
        <dbReference type="ARBA" id="ARBA00022741"/>
    </source>
</evidence>
<dbReference type="SUPFAM" id="SSF54211">
    <property type="entry name" value="Ribosomal protein S5 domain 2-like"/>
    <property type="match status" value="1"/>
</dbReference>
<comment type="similarity">
    <text evidence="5">Belongs to the GHMP kinase family. PoK subfamily.</text>
</comment>